<keyword evidence="2" id="KW-0732">Signal</keyword>
<evidence type="ECO:0000256" key="4">
    <source>
        <dbReference type="ARBA" id="ARBA00022837"/>
    </source>
</evidence>
<dbReference type="PROSITE" id="PS01186">
    <property type="entry name" value="EGF_2"/>
    <property type="match status" value="1"/>
</dbReference>
<name>A0ABN8S9R0_9CNID</name>
<evidence type="ECO:0000256" key="7">
    <source>
        <dbReference type="PROSITE-ProRule" id="PRU00076"/>
    </source>
</evidence>
<comment type="caution">
    <text evidence="9">The sequence shown here is derived from an EMBL/GenBank/DDBJ whole genome shotgun (WGS) entry which is preliminary data.</text>
</comment>
<dbReference type="SMART" id="SM00179">
    <property type="entry name" value="EGF_CA"/>
    <property type="match status" value="1"/>
</dbReference>
<evidence type="ECO:0000256" key="3">
    <source>
        <dbReference type="ARBA" id="ARBA00022737"/>
    </source>
</evidence>
<organism evidence="9 10">
    <name type="scientific">Porites lobata</name>
    <dbReference type="NCBI Taxonomy" id="104759"/>
    <lineage>
        <taxon>Eukaryota</taxon>
        <taxon>Metazoa</taxon>
        <taxon>Cnidaria</taxon>
        <taxon>Anthozoa</taxon>
        <taxon>Hexacorallia</taxon>
        <taxon>Scleractinia</taxon>
        <taxon>Fungiina</taxon>
        <taxon>Poritidae</taxon>
        <taxon>Porites</taxon>
    </lineage>
</organism>
<dbReference type="PROSITE" id="PS50026">
    <property type="entry name" value="EGF_3"/>
    <property type="match status" value="1"/>
</dbReference>
<dbReference type="Gene3D" id="2.10.25.10">
    <property type="entry name" value="Laminin"/>
    <property type="match status" value="1"/>
</dbReference>
<sequence length="215" mass="23851">MSEGHSISQKYWFSTIKPGTSALAHCNMETEDIDECTSSVRLCDVNATCTNNNGSYLCTCKIGFSGDGKTCNGRKRSDMSIAISARHGFCNSFFTKSFSVFFFPFCLPHYDARIRVSIMTGFAQAKAQLRSVVAWLSYCTKIFCASNKKGFVGGGPQVSEVTLLGRVTRLSIQSLNGHPHLSCKLDQIKMTDYMDRRVTHLHVSRSLNCVLEVVQ</sequence>
<dbReference type="PANTHER" id="PTHR24039:SF28">
    <property type="entry name" value="EGF-LIKE DOMAIN-CONTAINING PROTEIN"/>
    <property type="match status" value="1"/>
</dbReference>
<keyword evidence="5" id="KW-1015">Disulfide bond</keyword>
<evidence type="ECO:0000313" key="9">
    <source>
        <dbReference type="EMBL" id="CAH3188288.1"/>
    </source>
</evidence>
<dbReference type="SUPFAM" id="SSF57196">
    <property type="entry name" value="EGF/Laminin"/>
    <property type="match status" value="1"/>
</dbReference>
<reference evidence="9 10" key="1">
    <citation type="submission" date="2022-05" db="EMBL/GenBank/DDBJ databases">
        <authorList>
            <consortium name="Genoscope - CEA"/>
            <person name="William W."/>
        </authorList>
    </citation>
    <scope>NUCLEOTIDE SEQUENCE [LARGE SCALE GENOMIC DNA]</scope>
</reference>
<comment type="caution">
    <text evidence="7">Lacks conserved residue(s) required for the propagation of feature annotation.</text>
</comment>
<dbReference type="Pfam" id="PF12947">
    <property type="entry name" value="EGF_3"/>
    <property type="match status" value="1"/>
</dbReference>
<evidence type="ECO:0000313" key="10">
    <source>
        <dbReference type="Proteomes" id="UP001159405"/>
    </source>
</evidence>
<keyword evidence="3" id="KW-0677">Repeat</keyword>
<dbReference type="SMART" id="SM00181">
    <property type="entry name" value="EGF"/>
    <property type="match status" value="1"/>
</dbReference>
<dbReference type="PANTHER" id="PTHR24039">
    <property type="entry name" value="FIBRILLIN-RELATED"/>
    <property type="match status" value="1"/>
</dbReference>
<evidence type="ECO:0000256" key="5">
    <source>
        <dbReference type="ARBA" id="ARBA00023157"/>
    </source>
</evidence>
<dbReference type="PROSITE" id="PS00010">
    <property type="entry name" value="ASX_HYDROXYL"/>
    <property type="match status" value="1"/>
</dbReference>
<dbReference type="InterPro" id="IPR024731">
    <property type="entry name" value="NELL2-like_EGF"/>
</dbReference>
<keyword evidence="10" id="KW-1185">Reference proteome</keyword>
<feature type="domain" description="EGF-like" evidence="8">
    <location>
        <begin position="32"/>
        <end position="72"/>
    </location>
</feature>
<dbReference type="InterPro" id="IPR018097">
    <property type="entry name" value="EGF_Ca-bd_CS"/>
</dbReference>
<gene>
    <name evidence="9" type="ORF">PLOB_00040125</name>
</gene>
<evidence type="ECO:0000259" key="8">
    <source>
        <dbReference type="PROSITE" id="PS50026"/>
    </source>
</evidence>
<dbReference type="Proteomes" id="UP001159405">
    <property type="component" value="Unassembled WGS sequence"/>
</dbReference>
<dbReference type="PROSITE" id="PS01187">
    <property type="entry name" value="EGF_CA"/>
    <property type="match status" value="1"/>
</dbReference>
<proteinExistence type="predicted"/>
<keyword evidence="4" id="KW-0106">Calcium</keyword>
<dbReference type="InterPro" id="IPR000742">
    <property type="entry name" value="EGF"/>
</dbReference>
<accession>A0ABN8S9R0</accession>
<evidence type="ECO:0000256" key="1">
    <source>
        <dbReference type="ARBA" id="ARBA00022536"/>
    </source>
</evidence>
<evidence type="ECO:0000256" key="2">
    <source>
        <dbReference type="ARBA" id="ARBA00022729"/>
    </source>
</evidence>
<keyword evidence="1 7" id="KW-0245">EGF-like domain</keyword>
<dbReference type="InterPro" id="IPR001881">
    <property type="entry name" value="EGF-like_Ca-bd_dom"/>
</dbReference>
<dbReference type="EMBL" id="CALNXK010000608">
    <property type="protein sequence ID" value="CAH3188288.1"/>
    <property type="molecule type" value="Genomic_DNA"/>
</dbReference>
<protein>
    <recommendedName>
        <fullName evidence="8">EGF-like domain-containing protein</fullName>
    </recommendedName>
</protein>
<evidence type="ECO:0000256" key="6">
    <source>
        <dbReference type="ARBA" id="ARBA00023180"/>
    </source>
</evidence>
<dbReference type="InterPro" id="IPR000152">
    <property type="entry name" value="EGF-type_Asp/Asn_hydroxyl_site"/>
</dbReference>
<keyword evidence="6" id="KW-0325">Glycoprotein</keyword>
<dbReference type="CDD" id="cd00054">
    <property type="entry name" value="EGF_CA"/>
    <property type="match status" value="1"/>
</dbReference>